<feature type="signal peptide" evidence="2">
    <location>
        <begin position="1"/>
        <end position="23"/>
    </location>
</feature>
<proteinExistence type="predicted"/>
<reference evidence="3 4" key="1">
    <citation type="journal article" date="1992" name="Lakartidningen">
        <title>[Penicillin V and not amoxicillin is the first choice preparation in acute otitis].</title>
        <authorList>
            <person name="Kamme C."/>
            <person name="Lundgren K."/>
            <person name="Prellner K."/>
        </authorList>
    </citation>
    <scope>NUCLEOTIDE SEQUENCE [LARGE SCALE GENOMIC DNA]</scope>
    <source>
        <strain evidence="3 4">PC3714II</strain>
    </source>
</reference>
<gene>
    <name evidence="3" type="ORF">EPJ70_12110</name>
</gene>
<evidence type="ECO:0000256" key="2">
    <source>
        <dbReference type="SAM" id="SignalP"/>
    </source>
</evidence>
<sequence>MRKYFNILLVLVAVLAVSMVACKKAPTAVADFSTEEVSPPPAPSDEVKNETVKPEDTIDTFNGRVYNSGGQKFNVSGEIRYYTASIKDGKVIIETYNDPAFNNKNNSEKDMIFNVSGSGTSYNLTPESKNYNIVIGGDVVSVGDAKATFKDGDYLTIVFKWGGSYAETTFTVKSK</sequence>
<comment type="caution">
    <text evidence="3">The sequence shown here is derived from an EMBL/GenBank/DDBJ whole genome shotgun (WGS) entry which is preliminary data.</text>
</comment>
<evidence type="ECO:0000313" key="3">
    <source>
        <dbReference type="EMBL" id="TXJ42685.1"/>
    </source>
</evidence>
<dbReference type="PROSITE" id="PS51257">
    <property type="entry name" value="PROKAR_LIPOPROTEIN"/>
    <property type="match status" value="1"/>
</dbReference>
<organism evidence="3 4">
    <name type="scientific">Brachyspira aalborgi</name>
    <dbReference type="NCBI Taxonomy" id="29522"/>
    <lineage>
        <taxon>Bacteria</taxon>
        <taxon>Pseudomonadati</taxon>
        <taxon>Spirochaetota</taxon>
        <taxon>Spirochaetia</taxon>
        <taxon>Brachyspirales</taxon>
        <taxon>Brachyspiraceae</taxon>
        <taxon>Brachyspira</taxon>
    </lineage>
</organism>
<accession>A0A5C8EXL6</accession>
<evidence type="ECO:0000256" key="1">
    <source>
        <dbReference type="SAM" id="MobiDB-lite"/>
    </source>
</evidence>
<feature type="region of interest" description="Disordered" evidence="1">
    <location>
        <begin position="32"/>
        <end position="53"/>
    </location>
</feature>
<dbReference type="RefSeq" id="WP_147527619.1">
    <property type="nucleotide sequence ID" value="NZ_SAYG01000018.1"/>
</dbReference>
<keyword evidence="2" id="KW-0732">Signal</keyword>
<feature type="chain" id="PRO_5023073711" evidence="2">
    <location>
        <begin position="24"/>
        <end position="175"/>
    </location>
</feature>
<evidence type="ECO:0000313" key="4">
    <source>
        <dbReference type="Proteomes" id="UP000324574"/>
    </source>
</evidence>
<dbReference type="EMBL" id="SAYG01000018">
    <property type="protein sequence ID" value="TXJ42685.1"/>
    <property type="molecule type" value="Genomic_DNA"/>
</dbReference>
<protein>
    <submittedName>
        <fullName evidence="3">Uncharacterized protein</fullName>
    </submittedName>
</protein>
<dbReference type="AlphaFoldDB" id="A0A5C8EXL6"/>
<name>A0A5C8EXL6_9SPIR</name>
<dbReference type="Proteomes" id="UP000324574">
    <property type="component" value="Unassembled WGS sequence"/>
</dbReference>